<evidence type="ECO:0000256" key="13">
    <source>
        <dbReference type="PIRSR" id="PIRSR000495-1"/>
    </source>
</evidence>
<keyword evidence="8 12" id="KW-0368">Histidine biosynthesis</keyword>
<dbReference type="NCBIfam" id="TIGR01855">
    <property type="entry name" value="IMP_synth_hisH"/>
    <property type="match status" value="1"/>
</dbReference>
<comment type="catalytic activity">
    <reaction evidence="11 12">
        <text>L-glutamine + H2O = L-glutamate + NH4(+)</text>
        <dbReference type="Rhea" id="RHEA:15889"/>
        <dbReference type="ChEBI" id="CHEBI:15377"/>
        <dbReference type="ChEBI" id="CHEBI:28938"/>
        <dbReference type="ChEBI" id="CHEBI:29985"/>
        <dbReference type="ChEBI" id="CHEBI:58359"/>
        <dbReference type="EC" id="3.5.1.2"/>
    </reaction>
</comment>
<name>A0A2W7NAY4_9BACI</name>
<dbReference type="SUPFAM" id="SSF52317">
    <property type="entry name" value="Class I glutamine amidotransferase-like"/>
    <property type="match status" value="1"/>
</dbReference>
<proteinExistence type="inferred from homology"/>
<organism evidence="15 16">
    <name type="scientific">Psychrobacillus insolitus</name>
    <dbReference type="NCBI Taxonomy" id="1461"/>
    <lineage>
        <taxon>Bacteria</taxon>
        <taxon>Bacillati</taxon>
        <taxon>Bacillota</taxon>
        <taxon>Bacilli</taxon>
        <taxon>Bacillales</taxon>
        <taxon>Bacillaceae</taxon>
        <taxon>Psychrobacillus</taxon>
    </lineage>
</organism>
<dbReference type="InterPro" id="IPR010139">
    <property type="entry name" value="Imidazole-glycPsynth_HisH"/>
</dbReference>
<dbReference type="RefSeq" id="WP_111438273.1">
    <property type="nucleotide sequence ID" value="NZ_QKZI01000001.1"/>
</dbReference>
<dbReference type="Gene3D" id="3.40.50.880">
    <property type="match status" value="1"/>
</dbReference>
<dbReference type="GO" id="GO:0005737">
    <property type="term" value="C:cytoplasm"/>
    <property type="evidence" value="ECO:0007669"/>
    <property type="project" value="UniProtKB-SubCell"/>
</dbReference>
<feature type="active site" description="Nucleophile" evidence="12 13">
    <location>
        <position position="80"/>
    </location>
</feature>
<evidence type="ECO:0000256" key="8">
    <source>
        <dbReference type="ARBA" id="ARBA00023102"/>
    </source>
</evidence>
<evidence type="ECO:0000256" key="5">
    <source>
        <dbReference type="ARBA" id="ARBA00022605"/>
    </source>
</evidence>
<dbReference type="EC" id="4.3.2.10" evidence="12"/>
<keyword evidence="9 12" id="KW-0456">Lyase</keyword>
<dbReference type="Proteomes" id="UP000248646">
    <property type="component" value="Unassembled WGS sequence"/>
</dbReference>
<evidence type="ECO:0000313" key="15">
    <source>
        <dbReference type="EMBL" id="PZX07639.1"/>
    </source>
</evidence>
<evidence type="ECO:0000256" key="3">
    <source>
        <dbReference type="ARBA" id="ARBA00011152"/>
    </source>
</evidence>
<keyword evidence="16" id="KW-1185">Reference proteome</keyword>
<feature type="active site" evidence="12 13">
    <location>
        <position position="182"/>
    </location>
</feature>
<keyword evidence="6 12" id="KW-0378">Hydrolase</keyword>
<gene>
    <name evidence="12" type="primary">hisH</name>
    <name evidence="15" type="ORF">C7437_101759</name>
</gene>
<feature type="domain" description="Glutamine amidotransferase" evidence="14">
    <location>
        <begin position="4"/>
        <end position="197"/>
    </location>
</feature>
<dbReference type="PIRSF" id="PIRSF000495">
    <property type="entry name" value="Amidotransf_hisH"/>
    <property type="match status" value="1"/>
</dbReference>
<dbReference type="InterPro" id="IPR029062">
    <property type="entry name" value="Class_I_gatase-like"/>
</dbReference>
<dbReference type="UniPathway" id="UPA00031">
    <property type="reaction ID" value="UER00010"/>
</dbReference>
<evidence type="ECO:0000256" key="10">
    <source>
        <dbReference type="ARBA" id="ARBA00047838"/>
    </source>
</evidence>
<dbReference type="GO" id="GO:0000107">
    <property type="term" value="F:imidazoleglycerol-phosphate synthase activity"/>
    <property type="evidence" value="ECO:0007669"/>
    <property type="project" value="UniProtKB-UniRule"/>
</dbReference>
<sequence length="205" mass="22663">MIGIIDYGAGNLHSVLKAIARLGYETKLITKAEDHDDSVTKLILPGVGNAKVAMDVLNESGLSDYLKEQVSKGTPLLGICLGMQLLLETSEEGNVECLGFLKGSVPEFKIETEKIPHMGWNQVKDAQGHFLFTDIPNNTDFYFVHSYFAQPINEKDVLGETDYGQNFASVIGNEQVMGVQFHPEKSGKFGIQLLDNFCKYSLIKE</sequence>
<dbReference type="GO" id="GO:0000105">
    <property type="term" value="P:L-histidine biosynthetic process"/>
    <property type="evidence" value="ECO:0007669"/>
    <property type="project" value="UniProtKB-UniRule"/>
</dbReference>
<dbReference type="PROSITE" id="PS51273">
    <property type="entry name" value="GATASE_TYPE_1"/>
    <property type="match status" value="1"/>
</dbReference>
<dbReference type="PANTHER" id="PTHR42701:SF1">
    <property type="entry name" value="IMIDAZOLE GLYCEROL PHOSPHATE SYNTHASE SUBUNIT HISH"/>
    <property type="match status" value="1"/>
</dbReference>
<evidence type="ECO:0000256" key="9">
    <source>
        <dbReference type="ARBA" id="ARBA00023239"/>
    </source>
</evidence>
<evidence type="ECO:0000259" key="14">
    <source>
        <dbReference type="Pfam" id="PF00117"/>
    </source>
</evidence>
<dbReference type="EC" id="3.5.1.2" evidence="12"/>
<feature type="active site" evidence="12 13">
    <location>
        <position position="184"/>
    </location>
</feature>
<keyword evidence="7 12" id="KW-0315">Glutamine amidotransferase</keyword>
<evidence type="ECO:0000313" key="16">
    <source>
        <dbReference type="Proteomes" id="UP000248646"/>
    </source>
</evidence>
<comment type="subcellular location">
    <subcellularLocation>
        <location evidence="1 12">Cytoplasm</location>
    </subcellularLocation>
</comment>
<dbReference type="OrthoDB" id="9807137at2"/>
<keyword evidence="4 12" id="KW-0963">Cytoplasm</keyword>
<comment type="pathway">
    <text evidence="2 12">Amino-acid biosynthesis; L-histidine biosynthesis; L-histidine from 5-phospho-alpha-D-ribose 1-diphosphate: step 5/9.</text>
</comment>
<comment type="caution">
    <text evidence="15">The sequence shown here is derived from an EMBL/GenBank/DDBJ whole genome shotgun (WGS) entry which is preliminary data.</text>
</comment>
<evidence type="ECO:0000256" key="6">
    <source>
        <dbReference type="ARBA" id="ARBA00022801"/>
    </source>
</evidence>
<keyword evidence="5 12" id="KW-0028">Amino-acid biosynthesis</keyword>
<reference evidence="15 16" key="1">
    <citation type="submission" date="2018-06" db="EMBL/GenBank/DDBJ databases">
        <title>Genomic Encyclopedia of Type Strains, Phase IV (KMG-IV): sequencing the most valuable type-strain genomes for metagenomic binning, comparative biology and taxonomic classification.</title>
        <authorList>
            <person name="Goeker M."/>
        </authorList>
    </citation>
    <scope>NUCLEOTIDE SEQUENCE [LARGE SCALE GENOMIC DNA]</scope>
    <source>
        <strain evidence="15 16">DSM 5</strain>
    </source>
</reference>
<evidence type="ECO:0000256" key="1">
    <source>
        <dbReference type="ARBA" id="ARBA00004496"/>
    </source>
</evidence>
<evidence type="ECO:0000256" key="11">
    <source>
        <dbReference type="ARBA" id="ARBA00049534"/>
    </source>
</evidence>
<evidence type="ECO:0000256" key="7">
    <source>
        <dbReference type="ARBA" id="ARBA00022962"/>
    </source>
</evidence>
<dbReference type="PANTHER" id="PTHR42701">
    <property type="entry name" value="IMIDAZOLE GLYCEROL PHOSPHATE SYNTHASE SUBUNIT HISH"/>
    <property type="match status" value="1"/>
</dbReference>
<comment type="function">
    <text evidence="12">IGPS catalyzes the conversion of PRFAR and glutamine to IGP, AICAR and glutamate. The HisH subunit catalyzes the hydrolysis of glutamine to glutamate and ammonia as part of the synthesis of IGP and AICAR. The resulting ammonia molecule is channeled to the active site of HisF.</text>
</comment>
<dbReference type="EMBL" id="QKZI01000001">
    <property type="protein sequence ID" value="PZX07639.1"/>
    <property type="molecule type" value="Genomic_DNA"/>
</dbReference>
<keyword evidence="15" id="KW-0808">Transferase</keyword>
<evidence type="ECO:0000256" key="4">
    <source>
        <dbReference type="ARBA" id="ARBA00022490"/>
    </source>
</evidence>
<comment type="catalytic activity">
    <reaction evidence="10 12">
        <text>5-[(5-phospho-1-deoxy-D-ribulos-1-ylimino)methylamino]-1-(5-phospho-beta-D-ribosyl)imidazole-4-carboxamide + L-glutamine = D-erythro-1-(imidazol-4-yl)glycerol 3-phosphate + 5-amino-1-(5-phospho-beta-D-ribosyl)imidazole-4-carboxamide + L-glutamate + H(+)</text>
        <dbReference type="Rhea" id="RHEA:24793"/>
        <dbReference type="ChEBI" id="CHEBI:15378"/>
        <dbReference type="ChEBI" id="CHEBI:29985"/>
        <dbReference type="ChEBI" id="CHEBI:58278"/>
        <dbReference type="ChEBI" id="CHEBI:58359"/>
        <dbReference type="ChEBI" id="CHEBI:58475"/>
        <dbReference type="ChEBI" id="CHEBI:58525"/>
        <dbReference type="EC" id="4.3.2.10"/>
    </reaction>
</comment>
<comment type="subunit">
    <text evidence="3 12">Heterodimer of HisH and HisF.</text>
</comment>
<accession>A0A2W7NAY4</accession>
<evidence type="ECO:0000256" key="2">
    <source>
        <dbReference type="ARBA" id="ARBA00005091"/>
    </source>
</evidence>
<dbReference type="Pfam" id="PF00117">
    <property type="entry name" value="GATase"/>
    <property type="match status" value="1"/>
</dbReference>
<dbReference type="CDD" id="cd01748">
    <property type="entry name" value="GATase1_IGP_Synthase"/>
    <property type="match status" value="1"/>
</dbReference>
<dbReference type="FunFam" id="3.40.50.880:FF:000009">
    <property type="entry name" value="Imidazole glycerol phosphate synthase subunit HisH"/>
    <property type="match status" value="1"/>
</dbReference>
<protein>
    <recommendedName>
        <fullName evidence="12">Imidazole glycerol phosphate synthase subunit HisH</fullName>
        <ecNumber evidence="12">4.3.2.10</ecNumber>
    </recommendedName>
    <alternativeName>
        <fullName evidence="12">IGP synthase glutaminase subunit</fullName>
        <ecNumber evidence="12">3.5.1.2</ecNumber>
    </alternativeName>
    <alternativeName>
        <fullName evidence="12">IGP synthase subunit HisH</fullName>
    </alternativeName>
    <alternativeName>
        <fullName evidence="12">ImGP synthase subunit HisH</fullName>
        <shortName evidence="12">IGPS subunit HisH</shortName>
    </alternativeName>
</protein>
<dbReference type="GO" id="GO:0016829">
    <property type="term" value="F:lyase activity"/>
    <property type="evidence" value="ECO:0007669"/>
    <property type="project" value="UniProtKB-KW"/>
</dbReference>
<dbReference type="GO" id="GO:0004359">
    <property type="term" value="F:glutaminase activity"/>
    <property type="evidence" value="ECO:0007669"/>
    <property type="project" value="UniProtKB-EC"/>
</dbReference>
<dbReference type="InterPro" id="IPR017926">
    <property type="entry name" value="GATASE"/>
</dbReference>
<dbReference type="AlphaFoldDB" id="A0A2W7NAY4"/>
<evidence type="ECO:0000256" key="12">
    <source>
        <dbReference type="HAMAP-Rule" id="MF_00278"/>
    </source>
</evidence>
<dbReference type="HAMAP" id="MF_00278">
    <property type="entry name" value="HisH"/>
    <property type="match status" value="1"/>
</dbReference>